<protein>
    <submittedName>
        <fullName evidence="2">Methyltransferase type 11</fullName>
    </submittedName>
</protein>
<organism evidence="2 3">
    <name type="scientific">Ferroglobus placidus (strain DSM 10642 / AEDII12DO)</name>
    <dbReference type="NCBI Taxonomy" id="589924"/>
    <lineage>
        <taxon>Archaea</taxon>
        <taxon>Methanobacteriati</taxon>
        <taxon>Methanobacteriota</taxon>
        <taxon>Archaeoglobi</taxon>
        <taxon>Archaeoglobales</taxon>
        <taxon>Archaeoglobaceae</taxon>
        <taxon>Ferroglobus</taxon>
    </lineage>
</organism>
<dbReference type="PANTHER" id="PTHR43591">
    <property type="entry name" value="METHYLTRANSFERASE"/>
    <property type="match status" value="1"/>
</dbReference>
<dbReference type="GO" id="GO:0008757">
    <property type="term" value="F:S-adenosylmethionine-dependent methyltransferase activity"/>
    <property type="evidence" value="ECO:0007669"/>
    <property type="project" value="InterPro"/>
</dbReference>
<name>D3S214_FERPA</name>
<dbReference type="eggNOG" id="arCOG01773">
    <property type="taxonomic scope" value="Archaea"/>
</dbReference>
<dbReference type="STRING" id="589924.Ferp_2390"/>
<evidence type="ECO:0000259" key="1">
    <source>
        <dbReference type="Pfam" id="PF08241"/>
    </source>
</evidence>
<sequence length="235" mass="27291">MKSNKVKYAWNKKRKTVFRVLSWILRHPFSNHKTIAILDVGCNDGRFTDYYYKTALREMKKPFVVGLDIALKTPSVVVSQNIHFLKADARNLSLKDESFDLIISTEVIEHFIEGEQFIRECYRVLKPGGILLLTTPNRSRFTALPRSLISKIKGKRYVPGPTDEHLREYTSNELINILKNVGFNVILLDYIAFNPYLPLPDQFYFFLDKLADKSGLFGKMTKWDMIVVAEKKLNH</sequence>
<dbReference type="Pfam" id="PF08241">
    <property type="entry name" value="Methyltransf_11"/>
    <property type="match status" value="1"/>
</dbReference>
<keyword evidence="2" id="KW-0808">Transferase</keyword>
<dbReference type="PANTHER" id="PTHR43591:SF110">
    <property type="entry name" value="RHODANESE DOMAIN-CONTAINING PROTEIN"/>
    <property type="match status" value="1"/>
</dbReference>
<dbReference type="InterPro" id="IPR013216">
    <property type="entry name" value="Methyltransf_11"/>
</dbReference>
<dbReference type="Gene3D" id="3.40.50.150">
    <property type="entry name" value="Vaccinia Virus protein VP39"/>
    <property type="match status" value="1"/>
</dbReference>
<dbReference type="InterPro" id="IPR029063">
    <property type="entry name" value="SAM-dependent_MTases_sf"/>
</dbReference>
<proteinExistence type="predicted"/>
<evidence type="ECO:0000313" key="3">
    <source>
        <dbReference type="Proteomes" id="UP000002613"/>
    </source>
</evidence>
<keyword evidence="2" id="KW-0489">Methyltransferase</keyword>
<dbReference type="PaxDb" id="589924-Ferp_2390"/>
<reference evidence="2 3" key="2">
    <citation type="journal article" date="2011" name="Stand. Genomic Sci.">
        <title>Complete genome sequence of Ferroglobus placidus AEDII12DO.</title>
        <authorList>
            <person name="Anderson I."/>
            <person name="Risso C."/>
            <person name="Holmes D."/>
            <person name="Lucas S."/>
            <person name="Copeland A."/>
            <person name="Lapidus A."/>
            <person name="Cheng J.F."/>
            <person name="Bruce D."/>
            <person name="Goodwin L."/>
            <person name="Pitluck S."/>
            <person name="Saunders E."/>
            <person name="Brettin T."/>
            <person name="Detter J.C."/>
            <person name="Han C."/>
            <person name="Tapia R."/>
            <person name="Larimer F."/>
            <person name="Land M."/>
            <person name="Hauser L."/>
            <person name="Woyke T."/>
            <person name="Lovley D."/>
            <person name="Kyrpides N."/>
            <person name="Ivanova N."/>
        </authorList>
    </citation>
    <scope>NUCLEOTIDE SEQUENCE [LARGE SCALE GENOMIC DNA]</scope>
    <source>
        <strain evidence="3">DSM 10642 / AEDII12DO</strain>
    </source>
</reference>
<gene>
    <name evidence="2" type="ordered locus">Ferp_2390</name>
</gene>
<dbReference type="GO" id="GO:0032259">
    <property type="term" value="P:methylation"/>
    <property type="evidence" value="ECO:0007669"/>
    <property type="project" value="UniProtKB-KW"/>
</dbReference>
<evidence type="ECO:0000313" key="2">
    <source>
        <dbReference type="EMBL" id="ADC66505.1"/>
    </source>
</evidence>
<dbReference type="Proteomes" id="UP000002613">
    <property type="component" value="Chromosome"/>
</dbReference>
<dbReference type="EMBL" id="CP001899">
    <property type="protein sequence ID" value="ADC66505.1"/>
    <property type="molecule type" value="Genomic_DNA"/>
</dbReference>
<dbReference type="HOGENOM" id="CLU_1178100_0_0_2"/>
<keyword evidence="3" id="KW-1185">Reference proteome</keyword>
<dbReference type="SUPFAM" id="SSF53335">
    <property type="entry name" value="S-adenosyl-L-methionine-dependent methyltransferases"/>
    <property type="match status" value="1"/>
</dbReference>
<accession>D3S214</accession>
<reference evidence="3" key="1">
    <citation type="submission" date="2010-02" db="EMBL/GenBank/DDBJ databases">
        <title>Complete sequence of Ferroglobus placidus DSM 10642.</title>
        <authorList>
            <consortium name="US DOE Joint Genome Institute"/>
            <person name="Lucas S."/>
            <person name="Copeland A."/>
            <person name="Lapidus A."/>
            <person name="Cheng J.-F."/>
            <person name="Bruce D."/>
            <person name="Goodwin L."/>
            <person name="Pitluck S."/>
            <person name="Saunders E."/>
            <person name="Brettin T."/>
            <person name="Detter J.C."/>
            <person name="Han C."/>
            <person name="Tapia R."/>
            <person name="Larimer F."/>
            <person name="Land M."/>
            <person name="Hauser L."/>
            <person name="Kyrpides N."/>
            <person name="Ivanova N."/>
            <person name="Holmes D."/>
            <person name="Lovley D."/>
            <person name="Kyrpides N."/>
            <person name="Anderson I.J."/>
            <person name="Woyke T."/>
        </authorList>
    </citation>
    <scope>NUCLEOTIDE SEQUENCE [LARGE SCALE GENOMIC DNA]</scope>
    <source>
        <strain evidence="3">DSM 10642 / AEDII12DO</strain>
    </source>
</reference>
<dbReference type="KEGG" id="fpl:Ferp_2390"/>
<dbReference type="CDD" id="cd02440">
    <property type="entry name" value="AdoMet_MTases"/>
    <property type="match status" value="1"/>
</dbReference>
<dbReference type="AlphaFoldDB" id="D3S214"/>
<feature type="domain" description="Methyltransferase type 11" evidence="1">
    <location>
        <begin position="38"/>
        <end position="132"/>
    </location>
</feature>